<organism evidence="1 2">
    <name type="scientific">Filimonas lacunae</name>
    <dbReference type="NCBI Taxonomy" id="477680"/>
    <lineage>
        <taxon>Bacteria</taxon>
        <taxon>Pseudomonadati</taxon>
        <taxon>Bacteroidota</taxon>
        <taxon>Chitinophagia</taxon>
        <taxon>Chitinophagales</taxon>
        <taxon>Chitinophagaceae</taxon>
        <taxon>Filimonas</taxon>
    </lineage>
</organism>
<evidence type="ECO:0000313" key="1">
    <source>
        <dbReference type="EMBL" id="SIT34829.1"/>
    </source>
</evidence>
<dbReference type="AlphaFoldDB" id="A0A1N7RI98"/>
<sequence>AKSTVGAYWITYSFSNSDGCTDTTGAAITIHALPTATIAYGTYCARDSAEVTLTGATGGSFTSTSGLVINKTSGTVDLAKSTVGAYWITYSFSNSDGCTDTTGASITIHALPTATIAYGTYCARDSAEVTLTGATGGQYTSTSGLVINKTSGTVDLAKSGVGSYWITYSFSNSDGCTDTTGAAITIHALPTATIAYGTYCARDSAEVTLTGATGGSYTSTSGLVINKTSGTVDLAKSGVGSYWITYSFSNSDGCTDTTGAAITIHALPTASIAYGTYCARDSAEVTLTGATGGQYTSTSGLVINKTSGTVDLAKSGVGSYWITYSFSNSDGCTDTTGASITIHALPTASIAYGTYCARDSAEVTLTGATGGSFTSTSGLVINKTSGTVDLVKSGVGSYWITYSFSNSDGCTDTTGASITIHALPTASIAYGTYCARDSAEVTLTGATGGSFTSTSGLVINKTSGTVDLVKSGVGSYWITYSFSNSDGCTDTTGAAITIHALPTATIAYGTYCARDSAEVTLTGATGGQYTSTSGLVINKTSGTVDLAKSTVGAYWITYSFSNSDGCTDTTGAAITIHALPTATIAYGTYCARDSAEVTLTGATGGSFTSTSGLVINKTSGTVD</sequence>
<protein>
    <recommendedName>
        <fullName evidence="3">Ig-like domain-containing protein</fullName>
    </recommendedName>
</protein>
<dbReference type="EMBL" id="FTOR01000029">
    <property type="protein sequence ID" value="SIT34829.1"/>
    <property type="molecule type" value="Genomic_DNA"/>
</dbReference>
<gene>
    <name evidence="1" type="ORF">SAMN05421788_1291</name>
</gene>
<feature type="non-terminal residue" evidence="1">
    <location>
        <position position="1"/>
    </location>
</feature>
<name>A0A1N7RI98_9BACT</name>
<feature type="non-terminal residue" evidence="1">
    <location>
        <position position="623"/>
    </location>
</feature>
<dbReference type="STRING" id="477680.SAMN05421788_1291"/>
<evidence type="ECO:0008006" key="3">
    <source>
        <dbReference type="Google" id="ProtNLM"/>
    </source>
</evidence>
<proteinExistence type="predicted"/>
<dbReference type="Proteomes" id="UP000186917">
    <property type="component" value="Unassembled WGS sequence"/>
</dbReference>
<accession>A0A1N7RI98</accession>
<keyword evidence="2" id="KW-1185">Reference proteome</keyword>
<dbReference type="RefSeq" id="WP_200802575.1">
    <property type="nucleotide sequence ID" value="NZ_FTOR01000029.1"/>
</dbReference>
<reference evidence="2" key="1">
    <citation type="submission" date="2017-01" db="EMBL/GenBank/DDBJ databases">
        <authorList>
            <person name="Varghese N."/>
            <person name="Submissions S."/>
        </authorList>
    </citation>
    <scope>NUCLEOTIDE SEQUENCE [LARGE SCALE GENOMIC DNA]</scope>
    <source>
        <strain evidence="2">DSM 21054</strain>
    </source>
</reference>
<evidence type="ECO:0000313" key="2">
    <source>
        <dbReference type="Proteomes" id="UP000186917"/>
    </source>
</evidence>